<dbReference type="OrthoDB" id="8673673at2"/>
<comment type="caution">
    <text evidence="2">The sequence shown here is derived from an EMBL/GenBank/DDBJ whole genome shotgun (WGS) entry which is preliminary data.</text>
</comment>
<dbReference type="Gene3D" id="3.40.830.10">
    <property type="entry name" value="LigB-like"/>
    <property type="match status" value="1"/>
</dbReference>
<reference evidence="2 3" key="1">
    <citation type="journal article" date="2019" name="Syst. Appl. Microbiol.">
        <title>New species of pathogenic Pseudomonas isolated from citrus in Tunisia: Proposal of Pseudomonas kairouanensis sp. nov. and Pseudomonas nabeulensis sp. nov.</title>
        <authorList>
            <person name="Oueslati M."/>
            <person name="Mulet M."/>
            <person name="Gomila M."/>
            <person name="Berge O."/>
            <person name="Hajlaoui M.R."/>
            <person name="Lalucat J."/>
            <person name="Sadfi-Zouaoui N."/>
            <person name="Garcia-Valdes E."/>
        </authorList>
    </citation>
    <scope>NUCLEOTIDE SEQUENCE [LARGE SCALE GENOMIC DNA]</scope>
    <source>
        <strain evidence="2 3">KC12</strain>
    </source>
</reference>
<keyword evidence="2" id="KW-0223">Dioxygenase</keyword>
<sequence>MAELVGIFAASHTPVMLNFPEAIPDDQRLEIFDAFKSLGRRIREARPDILVVISDDHLHNFFLDNLPPFCVGAADSYATPIEHWLKAPKRQLRGAPQFSAHLISTAFENGFDPSLSMDLTLDHGVLTPLELSGLSGEVSIVPLLVNCVQPPLPTMSRCLQWGGLLRQAIDSFQMPVRVAILATGGISHDIATPRMGLVNEAFDRRFLELLEGNDNEALLKHAAEEVHTAGNGAEEIRTWLIAHGAAQGVPGVRTFYQAVANWYTGIGLMEWACEEYQNDQ</sequence>
<dbReference type="Pfam" id="PF02900">
    <property type="entry name" value="LigB"/>
    <property type="match status" value="1"/>
</dbReference>
<dbReference type="AlphaFoldDB" id="A0A4Z0AZ25"/>
<dbReference type="GO" id="GO:0016702">
    <property type="term" value="F:oxidoreductase activity, acting on single donors with incorporation of molecular oxygen, incorporation of two atoms of oxygen"/>
    <property type="evidence" value="ECO:0007669"/>
    <property type="project" value="UniProtKB-ARBA"/>
</dbReference>
<keyword evidence="2" id="KW-0560">Oxidoreductase</keyword>
<evidence type="ECO:0000313" key="3">
    <source>
        <dbReference type="Proteomes" id="UP000297391"/>
    </source>
</evidence>
<proteinExistence type="predicted"/>
<dbReference type="EMBL" id="QUZU01000005">
    <property type="protein sequence ID" value="TFY91188.1"/>
    <property type="molecule type" value="Genomic_DNA"/>
</dbReference>
<dbReference type="InterPro" id="IPR004183">
    <property type="entry name" value="Xdiol_dOase_suB"/>
</dbReference>
<protein>
    <submittedName>
        <fullName evidence="2">2,3-dihydroxyphenylpropionate 1,2-dioxygenase</fullName>
    </submittedName>
</protein>
<organism evidence="2 3">
    <name type="scientific">Pseudomonas kairouanensis</name>
    <dbReference type="NCBI Taxonomy" id="2293832"/>
    <lineage>
        <taxon>Bacteria</taxon>
        <taxon>Pseudomonadati</taxon>
        <taxon>Pseudomonadota</taxon>
        <taxon>Gammaproteobacteria</taxon>
        <taxon>Pseudomonadales</taxon>
        <taxon>Pseudomonadaceae</taxon>
        <taxon>Pseudomonas</taxon>
    </lineage>
</organism>
<accession>A0A4Z0AZ25</accession>
<gene>
    <name evidence="2" type="ORF">DYL59_06820</name>
</gene>
<name>A0A4Z0AZ25_9PSED</name>
<evidence type="ECO:0000259" key="1">
    <source>
        <dbReference type="Pfam" id="PF02900"/>
    </source>
</evidence>
<dbReference type="SUPFAM" id="SSF53213">
    <property type="entry name" value="LigB-like"/>
    <property type="match status" value="1"/>
</dbReference>
<dbReference type="GO" id="GO:0008198">
    <property type="term" value="F:ferrous iron binding"/>
    <property type="evidence" value="ECO:0007669"/>
    <property type="project" value="InterPro"/>
</dbReference>
<dbReference type="RefSeq" id="WP_135288484.1">
    <property type="nucleotide sequence ID" value="NZ_QUZU01000005.1"/>
</dbReference>
<dbReference type="CDD" id="cd07359">
    <property type="entry name" value="PCA_45_Doxase_B_like"/>
    <property type="match status" value="1"/>
</dbReference>
<keyword evidence="3" id="KW-1185">Reference proteome</keyword>
<feature type="domain" description="Extradiol ring-cleavage dioxygenase class III enzyme subunit B" evidence="1">
    <location>
        <begin position="8"/>
        <end position="248"/>
    </location>
</feature>
<evidence type="ECO:0000313" key="2">
    <source>
        <dbReference type="EMBL" id="TFY91188.1"/>
    </source>
</evidence>
<dbReference type="Proteomes" id="UP000297391">
    <property type="component" value="Unassembled WGS sequence"/>
</dbReference>